<comment type="caution">
    <text evidence="1">The sequence shown here is derived from an EMBL/GenBank/DDBJ whole genome shotgun (WGS) entry which is preliminary data.</text>
</comment>
<sequence length="70" mass="8358">HPLSYPSDVVPEAVQEYLSFFDMGQSLKKARPELRTEWRRVVGIPIDRRIELRWFVLKLKRSMMGITRVK</sequence>
<protein>
    <submittedName>
        <fullName evidence="1">Uncharacterized protein</fullName>
    </submittedName>
</protein>
<accession>A0A2K3K2F9</accession>
<dbReference type="AlphaFoldDB" id="A0A2K3K2F9"/>
<dbReference type="Proteomes" id="UP000236291">
    <property type="component" value="Unassembled WGS sequence"/>
</dbReference>
<evidence type="ECO:0000313" key="1">
    <source>
        <dbReference type="EMBL" id="PNX60485.1"/>
    </source>
</evidence>
<gene>
    <name evidence="1" type="ORF">L195_g060204</name>
</gene>
<proteinExistence type="predicted"/>
<name>A0A2K3K2F9_TRIPR</name>
<evidence type="ECO:0000313" key="2">
    <source>
        <dbReference type="Proteomes" id="UP000236291"/>
    </source>
</evidence>
<reference evidence="1 2" key="1">
    <citation type="journal article" date="2014" name="Am. J. Bot.">
        <title>Genome assembly and annotation for red clover (Trifolium pratense; Fabaceae).</title>
        <authorList>
            <person name="Istvanek J."/>
            <person name="Jaros M."/>
            <person name="Krenek A."/>
            <person name="Repkova J."/>
        </authorList>
    </citation>
    <scope>NUCLEOTIDE SEQUENCE [LARGE SCALE GENOMIC DNA]</scope>
    <source>
        <strain evidence="2">cv. Tatra</strain>
        <tissue evidence="1">Young leaves</tissue>
    </source>
</reference>
<reference evidence="1 2" key="2">
    <citation type="journal article" date="2017" name="Front. Plant Sci.">
        <title>Gene Classification and Mining of Molecular Markers Useful in Red Clover (Trifolium pratense) Breeding.</title>
        <authorList>
            <person name="Istvanek J."/>
            <person name="Dluhosova J."/>
            <person name="Dluhos P."/>
            <person name="Patkova L."/>
            <person name="Nedelnik J."/>
            <person name="Repkova J."/>
        </authorList>
    </citation>
    <scope>NUCLEOTIDE SEQUENCE [LARGE SCALE GENOMIC DNA]</scope>
    <source>
        <strain evidence="2">cv. Tatra</strain>
        <tissue evidence="1">Young leaves</tissue>
    </source>
</reference>
<dbReference type="EMBL" id="ASHM01136900">
    <property type="protein sequence ID" value="PNX60485.1"/>
    <property type="molecule type" value="Genomic_DNA"/>
</dbReference>
<feature type="non-terminal residue" evidence="1">
    <location>
        <position position="1"/>
    </location>
</feature>
<organism evidence="1 2">
    <name type="scientific">Trifolium pratense</name>
    <name type="common">Red clover</name>
    <dbReference type="NCBI Taxonomy" id="57577"/>
    <lineage>
        <taxon>Eukaryota</taxon>
        <taxon>Viridiplantae</taxon>
        <taxon>Streptophyta</taxon>
        <taxon>Embryophyta</taxon>
        <taxon>Tracheophyta</taxon>
        <taxon>Spermatophyta</taxon>
        <taxon>Magnoliopsida</taxon>
        <taxon>eudicotyledons</taxon>
        <taxon>Gunneridae</taxon>
        <taxon>Pentapetalae</taxon>
        <taxon>rosids</taxon>
        <taxon>fabids</taxon>
        <taxon>Fabales</taxon>
        <taxon>Fabaceae</taxon>
        <taxon>Papilionoideae</taxon>
        <taxon>50 kb inversion clade</taxon>
        <taxon>NPAAA clade</taxon>
        <taxon>Hologalegina</taxon>
        <taxon>IRL clade</taxon>
        <taxon>Trifolieae</taxon>
        <taxon>Trifolium</taxon>
    </lineage>
</organism>